<evidence type="ECO:0000259" key="1">
    <source>
        <dbReference type="PROSITE" id="PS50229"/>
    </source>
</evidence>
<dbReference type="PROSITE" id="PS50229">
    <property type="entry name" value="WH1"/>
    <property type="match status" value="1"/>
</dbReference>
<dbReference type="Gene3D" id="2.30.29.30">
    <property type="entry name" value="Pleckstrin-homology domain (PH domain)/Phosphotyrosine-binding domain (PTB)"/>
    <property type="match status" value="1"/>
</dbReference>
<dbReference type="GO" id="GO:0035256">
    <property type="term" value="F:G protein-coupled glutamate receptor binding"/>
    <property type="evidence" value="ECO:0007669"/>
    <property type="project" value="InterPro"/>
</dbReference>
<feature type="domain" description="WH1" evidence="1">
    <location>
        <begin position="1"/>
        <end position="113"/>
    </location>
</feature>
<dbReference type="Pfam" id="PF00568">
    <property type="entry name" value="WH1"/>
    <property type="match status" value="1"/>
</dbReference>
<evidence type="ECO:0000313" key="2">
    <source>
        <dbReference type="EMBL" id="KOF75555.1"/>
    </source>
</evidence>
<reference evidence="2" key="1">
    <citation type="submission" date="2015-07" db="EMBL/GenBank/DDBJ databases">
        <title>MeaNS - Measles Nucleotide Surveillance Program.</title>
        <authorList>
            <person name="Tran T."/>
            <person name="Druce J."/>
        </authorList>
    </citation>
    <scope>NUCLEOTIDE SEQUENCE</scope>
    <source>
        <strain evidence="2">UCB-OBI-ISO-001</strain>
        <tissue evidence="2">Gonad</tissue>
    </source>
</reference>
<dbReference type="PANTHER" id="PTHR10918">
    <property type="entry name" value="HOMER"/>
    <property type="match status" value="1"/>
</dbReference>
<gene>
    <name evidence="2" type="ORF">OCBIM_22034525mg</name>
</gene>
<dbReference type="SMART" id="SM00461">
    <property type="entry name" value="WH1"/>
    <property type="match status" value="1"/>
</dbReference>
<dbReference type="InterPro" id="IPR045027">
    <property type="entry name" value="Homer"/>
</dbReference>
<dbReference type="InterPro" id="IPR000697">
    <property type="entry name" value="WH1/EVH1_dom"/>
</dbReference>
<dbReference type="SUPFAM" id="SSF50729">
    <property type="entry name" value="PH domain-like"/>
    <property type="match status" value="1"/>
</dbReference>
<name>A0A0L8GG91_OCTBM</name>
<protein>
    <recommendedName>
        <fullName evidence="1">WH1 domain-containing protein</fullName>
    </recommendedName>
</protein>
<sequence>MNSGEQPLFSCRAHVFHMGDQESKKHWIQISKTAAVVHFYYDNARATYRIISVEDSKAFVNSTVTTSMVFTKTSQKFCQWSDVSANIVYGLGFSGKKELNQFHDYFEEVKLLTRKHSKFKQEINGAMDNDTVKKKQVPHQSTHYVTQGHQVFPLYQSVQVIYKTSDGDLSSVLLLVFLEMSPKHIF</sequence>
<organism evidence="2">
    <name type="scientific">Octopus bimaculoides</name>
    <name type="common">California two-spotted octopus</name>
    <dbReference type="NCBI Taxonomy" id="37653"/>
    <lineage>
        <taxon>Eukaryota</taxon>
        <taxon>Metazoa</taxon>
        <taxon>Spiralia</taxon>
        <taxon>Lophotrochozoa</taxon>
        <taxon>Mollusca</taxon>
        <taxon>Cephalopoda</taxon>
        <taxon>Coleoidea</taxon>
        <taxon>Octopodiformes</taxon>
        <taxon>Octopoda</taxon>
        <taxon>Incirrata</taxon>
        <taxon>Octopodidae</taxon>
        <taxon>Octopus</taxon>
    </lineage>
</organism>
<proteinExistence type="predicted"/>
<dbReference type="AlphaFoldDB" id="A0A0L8GG91"/>
<dbReference type="OrthoDB" id="9983798at2759"/>
<dbReference type="InterPro" id="IPR011993">
    <property type="entry name" value="PH-like_dom_sf"/>
</dbReference>
<accession>A0A0L8GG91</accession>
<dbReference type="EMBL" id="KQ422069">
    <property type="protein sequence ID" value="KOF75555.1"/>
    <property type="molecule type" value="Genomic_DNA"/>
</dbReference>